<evidence type="ECO:0000256" key="1">
    <source>
        <dbReference type="ARBA" id="ARBA00022729"/>
    </source>
</evidence>
<keyword evidence="4" id="KW-1185">Reference proteome</keyword>
<sequence length="543" mass="61686">MRRMSKLFAVATICGVLLSGCGKAKADSKKQEEIQVDVEMANFPIVKEKLSLTMMAPGTGLSEWKDMPTLQEYEKMTNMSFEYTTPPMSDFPTKLNLMFASGDLPDIIMGAGKKYLTPAMEVAYGSQGLLLPLEDLIPEYAPNFNKLMEEDPNIRKSITTPDGHIYSLPAIGRLPQSIWAKNPLWYKGEWLEKLNISNEELPKTTEEFYDLLVRFRDEDPNGNGKKDEIPLTDSKLNSVRPWLLAAFGMKELGIEEVDGVVRYTPITEEYKAFLEYTNKLFTEKLLDTEVYSQSDEQKKSKGQNNEIGVFPDYFAFFTTGSSESESLNDYMFHPLTSEQSPKAVVPGSPRINRGTFLITKNNPSPEASLRWADYFYSKEGYEFISQGPEGVLWEYAENDKGEQVKIYAENVNIAKKEETRGAITPNYGIPLPSADIPLVGPKENPNDPDSSEFQQFIEKETEEKVVPYAEVPYPLIFLTKEEQDKVNAIETDLKTYIEQMEAKFITGVEPLSNWDTYIDTIESMGVEAYIQVYQDAYDSWEKQ</sequence>
<dbReference type="PANTHER" id="PTHR43649">
    <property type="entry name" value="ARABINOSE-BINDING PROTEIN-RELATED"/>
    <property type="match status" value="1"/>
</dbReference>
<keyword evidence="1 2" id="KW-0732">Signal</keyword>
<feature type="chain" id="PRO_5037387359" evidence="2">
    <location>
        <begin position="27"/>
        <end position="543"/>
    </location>
</feature>
<gene>
    <name evidence="3" type="ORF">GCM10011482_09380</name>
</gene>
<dbReference type="SUPFAM" id="SSF53850">
    <property type="entry name" value="Periplasmic binding protein-like II"/>
    <property type="match status" value="1"/>
</dbReference>
<proteinExistence type="predicted"/>
<organism evidence="3 4">
    <name type="scientific">Enterococcus alcedinis</name>
    <dbReference type="NCBI Taxonomy" id="1274384"/>
    <lineage>
        <taxon>Bacteria</taxon>
        <taxon>Bacillati</taxon>
        <taxon>Bacillota</taxon>
        <taxon>Bacilli</taxon>
        <taxon>Lactobacillales</taxon>
        <taxon>Enterococcaceae</taxon>
        <taxon>Enterococcus</taxon>
    </lineage>
</organism>
<comment type="caution">
    <text evidence="3">The sequence shown here is derived from an EMBL/GenBank/DDBJ whole genome shotgun (WGS) entry which is preliminary data.</text>
</comment>
<dbReference type="PROSITE" id="PS51257">
    <property type="entry name" value="PROKAR_LIPOPROTEIN"/>
    <property type="match status" value="1"/>
</dbReference>
<dbReference type="Proteomes" id="UP000622610">
    <property type="component" value="Unassembled WGS sequence"/>
</dbReference>
<reference evidence="3" key="2">
    <citation type="submission" date="2020-09" db="EMBL/GenBank/DDBJ databases">
        <authorList>
            <person name="Sun Q."/>
            <person name="Sedlacek I."/>
        </authorList>
    </citation>
    <scope>NUCLEOTIDE SEQUENCE</scope>
    <source>
        <strain evidence="3">CCM 8433</strain>
    </source>
</reference>
<dbReference type="EMBL" id="BMDT01000003">
    <property type="protein sequence ID" value="GGI65284.1"/>
    <property type="molecule type" value="Genomic_DNA"/>
</dbReference>
<dbReference type="AlphaFoldDB" id="A0A917N4Q6"/>
<evidence type="ECO:0000313" key="4">
    <source>
        <dbReference type="Proteomes" id="UP000622610"/>
    </source>
</evidence>
<dbReference type="RefSeq" id="WP_188367123.1">
    <property type="nucleotide sequence ID" value="NZ_BMDT01000003.1"/>
</dbReference>
<reference evidence="3" key="1">
    <citation type="journal article" date="2014" name="Int. J. Syst. Evol. Microbiol.">
        <title>Complete genome sequence of Corynebacterium casei LMG S-19264T (=DSM 44701T), isolated from a smear-ripened cheese.</title>
        <authorList>
            <consortium name="US DOE Joint Genome Institute (JGI-PGF)"/>
            <person name="Walter F."/>
            <person name="Albersmeier A."/>
            <person name="Kalinowski J."/>
            <person name="Ruckert C."/>
        </authorList>
    </citation>
    <scope>NUCLEOTIDE SEQUENCE</scope>
    <source>
        <strain evidence="3">CCM 8433</strain>
    </source>
</reference>
<evidence type="ECO:0000313" key="3">
    <source>
        <dbReference type="EMBL" id="GGI65284.1"/>
    </source>
</evidence>
<dbReference type="Gene3D" id="3.40.190.10">
    <property type="entry name" value="Periplasmic binding protein-like II"/>
    <property type="match status" value="2"/>
</dbReference>
<dbReference type="InterPro" id="IPR050490">
    <property type="entry name" value="Bact_solute-bd_prot1"/>
</dbReference>
<feature type="signal peptide" evidence="2">
    <location>
        <begin position="1"/>
        <end position="26"/>
    </location>
</feature>
<evidence type="ECO:0000256" key="2">
    <source>
        <dbReference type="SAM" id="SignalP"/>
    </source>
</evidence>
<dbReference type="PANTHER" id="PTHR43649:SF33">
    <property type="entry name" value="POLYGALACTURONAN_RHAMNOGALACTURONAN-BINDING PROTEIN YTCQ"/>
    <property type="match status" value="1"/>
</dbReference>
<accession>A0A917N4Q6</accession>
<name>A0A917N4Q6_9ENTE</name>
<protein>
    <submittedName>
        <fullName evidence="3">Sugar ABC transporter substrate-binding protein</fullName>
    </submittedName>
</protein>